<proteinExistence type="predicted"/>
<dbReference type="InterPro" id="IPR000904">
    <property type="entry name" value="Sec7_dom"/>
</dbReference>
<dbReference type="GO" id="GO:0005085">
    <property type="term" value="F:guanyl-nucleotide exchange factor activity"/>
    <property type="evidence" value="ECO:0007669"/>
    <property type="project" value="InterPro"/>
</dbReference>
<evidence type="ECO:0000313" key="2">
    <source>
        <dbReference type="EMBL" id="NDV37882.1"/>
    </source>
</evidence>
<dbReference type="PANTHER" id="PTHR10663">
    <property type="entry name" value="GUANYL-NUCLEOTIDE EXCHANGE FACTOR"/>
    <property type="match status" value="1"/>
</dbReference>
<dbReference type="EMBL" id="GIBP01008913">
    <property type="protein sequence ID" value="NDV37882.1"/>
    <property type="molecule type" value="Transcribed_RNA"/>
</dbReference>
<dbReference type="InterPro" id="IPR023394">
    <property type="entry name" value="Sec7_C_sf"/>
</dbReference>
<dbReference type="Gene3D" id="1.10.1000.11">
    <property type="entry name" value="Arf Nucleotide-binding Site Opener,domain 2"/>
    <property type="match status" value="1"/>
</dbReference>
<dbReference type="GO" id="GO:0032012">
    <property type="term" value="P:regulation of ARF protein signal transduction"/>
    <property type="evidence" value="ECO:0007669"/>
    <property type="project" value="InterPro"/>
</dbReference>
<evidence type="ECO:0000259" key="1">
    <source>
        <dbReference type="PROSITE" id="PS50190"/>
    </source>
</evidence>
<dbReference type="AlphaFoldDB" id="A0A6B2LLA3"/>
<dbReference type="SUPFAM" id="SSF48425">
    <property type="entry name" value="Sec7 domain"/>
    <property type="match status" value="1"/>
</dbReference>
<dbReference type="PROSITE" id="PS50190">
    <property type="entry name" value="SEC7"/>
    <property type="match status" value="1"/>
</dbReference>
<dbReference type="Pfam" id="PF01369">
    <property type="entry name" value="Sec7"/>
    <property type="match status" value="1"/>
</dbReference>
<feature type="domain" description="SEC7" evidence="1">
    <location>
        <begin position="2"/>
        <end position="155"/>
    </location>
</feature>
<name>A0A6B2LLA3_9EUKA</name>
<dbReference type="InterPro" id="IPR035999">
    <property type="entry name" value="Sec7_dom_sf"/>
</dbReference>
<accession>A0A6B2LLA3</accession>
<reference evidence="2" key="1">
    <citation type="journal article" date="2020" name="J. Eukaryot. Microbiol.">
        <title>De novo Sequencing, Assembly and Annotation of the Transcriptome for the Free-Living Testate Amoeba Arcella intermedia.</title>
        <authorList>
            <person name="Ribeiro G.M."/>
            <person name="Porfirio-Sousa A.L."/>
            <person name="Maurer-Alcala X.X."/>
            <person name="Katz L.A."/>
            <person name="Lahr D.J.G."/>
        </authorList>
    </citation>
    <scope>NUCLEOTIDE SEQUENCE</scope>
</reference>
<protein>
    <recommendedName>
        <fullName evidence="1">SEC7 domain-containing protein</fullName>
    </recommendedName>
</protein>
<sequence>MGNKLKAAQMFRLLPECDYNLEIMRLLPEYLSTFDFTGIDLLHALQLFIASVKLPGEASLIDRLMTHWAERYTKFFVEIQENWEVCLDGGRYEHKVQRVTDDIFIMAFALVMLETDLKSPLITNKMTWENWRVGILPVEWDVDYLKELYDQVSRL</sequence>
<dbReference type="SMART" id="SM00222">
    <property type="entry name" value="Sec7"/>
    <property type="match status" value="1"/>
</dbReference>
<organism evidence="2">
    <name type="scientific">Arcella intermedia</name>
    <dbReference type="NCBI Taxonomy" id="1963864"/>
    <lineage>
        <taxon>Eukaryota</taxon>
        <taxon>Amoebozoa</taxon>
        <taxon>Tubulinea</taxon>
        <taxon>Elardia</taxon>
        <taxon>Arcellinida</taxon>
        <taxon>Sphaerothecina</taxon>
        <taxon>Arcellidae</taxon>
        <taxon>Arcella</taxon>
    </lineage>
</organism>